<dbReference type="EMBL" id="JBHSMJ010000009">
    <property type="protein sequence ID" value="MFC5448016.1"/>
    <property type="molecule type" value="Genomic_DNA"/>
</dbReference>
<protein>
    <submittedName>
        <fullName evidence="2">Uncharacterized protein</fullName>
    </submittedName>
</protein>
<organism evidence="2 3">
    <name type="scientific">Paenibacillus aestuarii</name>
    <dbReference type="NCBI Taxonomy" id="516965"/>
    <lineage>
        <taxon>Bacteria</taxon>
        <taxon>Bacillati</taxon>
        <taxon>Bacillota</taxon>
        <taxon>Bacilli</taxon>
        <taxon>Bacillales</taxon>
        <taxon>Paenibacillaceae</taxon>
        <taxon>Paenibacillus</taxon>
    </lineage>
</organism>
<dbReference type="RefSeq" id="WP_377523934.1">
    <property type="nucleotide sequence ID" value="NZ_JBHSMJ010000009.1"/>
</dbReference>
<evidence type="ECO:0000256" key="1">
    <source>
        <dbReference type="SAM" id="MobiDB-lite"/>
    </source>
</evidence>
<keyword evidence="3" id="KW-1185">Reference proteome</keyword>
<evidence type="ECO:0000313" key="3">
    <source>
        <dbReference type="Proteomes" id="UP001596044"/>
    </source>
</evidence>
<sequence length="397" mass="42326">MPLQSGETELQRGNCAGVAAAIGKSRTTARMGVRASAVVRINTIAEPQRGRRSQIQACSPAKPDCSEEIARRGCCNWEKPDYSTDGSAGERCSPDKPNCRAPKGTPLAKPSLQSGETGLQRGNCAAWLLQLGKAGLQRGWECRRRCSPDKPNCRAPKGTPLAKPSLPAVRRNRTAARKLRGVAAAIGKSRTTARMGVPASAVVRINTIAEPQRGRRSQNQACNPAKPDCSEVIARRGCCNGEKPDYSADGSAGERCSPDKHNCRAPKGTPLAIGKSRTTAQMGVPASAVVRINTIAEPQRGRRSQNQACSPAKPDCSEEIARRGCCNGEKPDYSADGSAGERCSPDKHNCRAPKGTPRAKPSLQSGETGLQRGNCAAWLLQWGKAGLQRGWECRRAL</sequence>
<gene>
    <name evidence="2" type="ORF">ACFPOG_07075</name>
</gene>
<reference evidence="3" key="1">
    <citation type="journal article" date="2019" name="Int. J. Syst. Evol. Microbiol.">
        <title>The Global Catalogue of Microorganisms (GCM) 10K type strain sequencing project: providing services to taxonomists for standard genome sequencing and annotation.</title>
        <authorList>
            <consortium name="The Broad Institute Genomics Platform"/>
            <consortium name="The Broad Institute Genome Sequencing Center for Infectious Disease"/>
            <person name="Wu L."/>
            <person name="Ma J."/>
        </authorList>
    </citation>
    <scope>NUCLEOTIDE SEQUENCE [LARGE SCALE GENOMIC DNA]</scope>
    <source>
        <strain evidence="3">KACC 11904</strain>
    </source>
</reference>
<feature type="region of interest" description="Disordered" evidence="1">
    <location>
        <begin position="83"/>
        <end position="115"/>
    </location>
</feature>
<evidence type="ECO:0000313" key="2">
    <source>
        <dbReference type="EMBL" id="MFC5448016.1"/>
    </source>
</evidence>
<proteinExistence type="predicted"/>
<name>A0ABW0K584_9BACL</name>
<comment type="caution">
    <text evidence="2">The sequence shown here is derived from an EMBL/GenBank/DDBJ whole genome shotgun (WGS) entry which is preliminary data.</text>
</comment>
<feature type="region of interest" description="Disordered" evidence="1">
    <location>
        <begin position="296"/>
        <end position="315"/>
    </location>
</feature>
<feature type="region of interest" description="Disordered" evidence="1">
    <location>
        <begin position="244"/>
        <end position="279"/>
    </location>
</feature>
<accession>A0ABW0K584</accession>
<dbReference type="Proteomes" id="UP001596044">
    <property type="component" value="Unassembled WGS sequence"/>
</dbReference>
<feature type="region of interest" description="Disordered" evidence="1">
    <location>
        <begin position="332"/>
        <end position="368"/>
    </location>
</feature>